<dbReference type="Proteomes" id="UP000304382">
    <property type="component" value="Unassembled WGS sequence"/>
</dbReference>
<reference evidence="1 2" key="1">
    <citation type="submission" date="2019-02" db="EMBL/GenBank/DDBJ databases">
        <title>Haloarcula mannanilyticum sp. nov., a mannan degrading haloarchaeon isolated from commercial salt.</title>
        <authorList>
            <person name="Enomoto S."/>
            <person name="Shimane Y."/>
            <person name="Kamekura M."/>
            <person name="Ito T."/>
            <person name="Moriya O."/>
            <person name="Ihara K."/>
            <person name="Takahashi-Ando N."/>
            <person name="Fukushima Y."/>
            <person name="Yoshida Y."/>
            <person name="Usama R."/>
            <person name="Takai K."/>
            <person name="Minegishi H."/>
        </authorList>
    </citation>
    <scope>NUCLEOTIDE SEQUENCE [LARGE SCALE GENOMIC DNA]</scope>
    <source>
        <strain evidence="1 2">MD130-1</strain>
    </source>
</reference>
<dbReference type="EMBL" id="BIXZ01000010">
    <property type="protein sequence ID" value="GCF15729.1"/>
    <property type="molecule type" value="Genomic_DNA"/>
</dbReference>
<evidence type="ECO:0000313" key="2">
    <source>
        <dbReference type="Proteomes" id="UP000304382"/>
    </source>
</evidence>
<dbReference type="OrthoDB" id="240641at2157"/>
<keyword evidence="2" id="KW-1185">Reference proteome</keyword>
<accession>A0A4C2EU57</accession>
<gene>
    <name evidence="1" type="ORF">Harman_36640</name>
</gene>
<dbReference type="AlphaFoldDB" id="A0A4C2EU57"/>
<organism evidence="1 2">
    <name type="scientific">Haloarcula mannanilytica</name>
    <dbReference type="NCBI Taxonomy" id="2509225"/>
    <lineage>
        <taxon>Archaea</taxon>
        <taxon>Methanobacteriati</taxon>
        <taxon>Methanobacteriota</taxon>
        <taxon>Stenosarchaea group</taxon>
        <taxon>Halobacteria</taxon>
        <taxon>Halobacteriales</taxon>
        <taxon>Haloarculaceae</taxon>
        <taxon>Haloarcula</taxon>
    </lineage>
</organism>
<evidence type="ECO:0000313" key="1">
    <source>
        <dbReference type="EMBL" id="GCF15729.1"/>
    </source>
</evidence>
<proteinExistence type="predicted"/>
<sequence length="119" mass="13859">MSDKVDEFEDAVEEETEHDIWVDQHMGDDIGWFFVDSELEFQGETFDAELDFNLSEEDISVLYAEITIDDEDERKSILEEETSLLDAGGDDLLYEYYPEENEVQDLVDGLREVHSGVFY</sequence>
<dbReference type="RefSeq" id="WP_137685155.1">
    <property type="nucleotide sequence ID" value="NZ_BIXZ01000010.1"/>
</dbReference>
<comment type="caution">
    <text evidence="1">The sequence shown here is derived from an EMBL/GenBank/DDBJ whole genome shotgun (WGS) entry which is preliminary data.</text>
</comment>
<protein>
    <submittedName>
        <fullName evidence="1">Uncharacterized protein</fullName>
    </submittedName>
</protein>
<name>A0A4C2EU57_9EURY</name>